<gene>
    <name evidence="3" type="ORF">BKA07_000472</name>
</gene>
<dbReference type="PROSITE" id="PS51257">
    <property type="entry name" value="PROKAR_LIPOPROTEIN"/>
    <property type="match status" value="1"/>
</dbReference>
<keyword evidence="2" id="KW-0732">Signal</keyword>
<dbReference type="InterPro" id="IPR027304">
    <property type="entry name" value="Trigger_fact/SurA_dom_sf"/>
</dbReference>
<reference evidence="3 4" key="1">
    <citation type="submission" date="2020-03" db="EMBL/GenBank/DDBJ databases">
        <title>Sequencing the genomes of 1000 actinobacteria strains.</title>
        <authorList>
            <person name="Klenk H.-P."/>
        </authorList>
    </citation>
    <scope>NUCLEOTIDE SEQUENCE [LARGE SCALE GENOMIC DNA]</scope>
    <source>
        <strain evidence="3 4">DSM 18964</strain>
    </source>
</reference>
<dbReference type="Gene3D" id="1.10.4030.10">
    <property type="entry name" value="Porin chaperone SurA, peptide-binding domain"/>
    <property type="match status" value="1"/>
</dbReference>
<dbReference type="Proteomes" id="UP000576792">
    <property type="component" value="Unassembled WGS sequence"/>
</dbReference>
<keyword evidence="4" id="KW-1185">Reference proteome</keyword>
<protein>
    <recommendedName>
        <fullName evidence="5">SurA N-terminal domain-containing protein</fullName>
    </recommendedName>
</protein>
<dbReference type="PANTHER" id="PTHR47245:SF2">
    <property type="entry name" value="PEPTIDYL-PROLYL CIS-TRANS ISOMERASE HP_0175-RELATED"/>
    <property type="match status" value="1"/>
</dbReference>
<feature type="compositionally biased region" description="Basic and acidic residues" evidence="1">
    <location>
        <begin position="230"/>
        <end position="240"/>
    </location>
</feature>
<feature type="region of interest" description="Disordered" evidence="1">
    <location>
        <begin position="21"/>
        <end position="75"/>
    </location>
</feature>
<dbReference type="SUPFAM" id="SSF109998">
    <property type="entry name" value="Triger factor/SurA peptide-binding domain-like"/>
    <property type="match status" value="1"/>
</dbReference>
<proteinExistence type="predicted"/>
<name>A0A846S3J1_9MICO</name>
<feature type="region of interest" description="Disordered" evidence="1">
    <location>
        <begin position="91"/>
        <end position="111"/>
    </location>
</feature>
<feature type="compositionally biased region" description="Basic and acidic residues" evidence="1">
    <location>
        <begin position="255"/>
        <end position="266"/>
    </location>
</feature>
<evidence type="ECO:0000313" key="3">
    <source>
        <dbReference type="EMBL" id="NJC55437.1"/>
    </source>
</evidence>
<accession>A0A846S3J1</accession>
<dbReference type="InterPro" id="IPR050245">
    <property type="entry name" value="PrsA_foldase"/>
</dbReference>
<feature type="compositionally biased region" description="Low complexity" evidence="1">
    <location>
        <begin position="91"/>
        <end position="102"/>
    </location>
</feature>
<organism evidence="3 4">
    <name type="scientific">Brevibacterium marinum</name>
    <dbReference type="NCBI Taxonomy" id="418643"/>
    <lineage>
        <taxon>Bacteria</taxon>
        <taxon>Bacillati</taxon>
        <taxon>Actinomycetota</taxon>
        <taxon>Actinomycetes</taxon>
        <taxon>Micrococcales</taxon>
        <taxon>Brevibacteriaceae</taxon>
        <taxon>Brevibacterium</taxon>
    </lineage>
</organism>
<feature type="chain" id="PRO_5039497216" description="SurA N-terminal domain-containing protein" evidence="2">
    <location>
        <begin position="21"/>
        <end position="266"/>
    </location>
</feature>
<dbReference type="PANTHER" id="PTHR47245">
    <property type="entry name" value="PEPTIDYLPROLYL ISOMERASE"/>
    <property type="match status" value="1"/>
</dbReference>
<evidence type="ECO:0000256" key="2">
    <source>
        <dbReference type="SAM" id="SignalP"/>
    </source>
</evidence>
<evidence type="ECO:0008006" key="5">
    <source>
        <dbReference type="Google" id="ProtNLM"/>
    </source>
</evidence>
<sequence length="266" mass="28932">MQKSKWLLGLVVATAVGSLAACGSAEEEPQAEQTSASAQQEAGSDASGQGQGQGQDGKPNTDGIPDVVAEVNGEKITKDDFVPLYETQYQQMQMQSQQSGQQVDEKKLKDQTAENLVSTELLSQKADDHGVKVSDKDIDKALEESAKSSQMSKKDFLAAMKKQGMDEKKVHAELKTQLKIEDLIEDVSGPFKASDEEIGQAYQQAKTQQEQMGQQGGQQGGQQSQVPPLEEMRPQLEKQVKSQKSTEATQKYAGKLRDKADVTINL</sequence>
<comment type="caution">
    <text evidence="3">The sequence shown here is derived from an EMBL/GenBank/DDBJ whole genome shotgun (WGS) entry which is preliminary data.</text>
</comment>
<feature type="compositionally biased region" description="Low complexity" evidence="1">
    <location>
        <begin position="200"/>
        <end position="213"/>
    </location>
</feature>
<dbReference type="EMBL" id="JAATJN010000001">
    <property type="protein sequence ID" value="NJC55437.1"/>
    <property type="molecule type" value="Genomic_DNA"/>
</dbReference>
<evidence type="ECO:0000256" key="1">
    <source>
        <dbReference type="SAM" id="MobiDB-lite"/>
    </source>
</evidence>
<dbReference type="Pfam" id="PF13624">
    <property type="entry name" value="SurA_N_3"/>
    <property type="match status" value="1"/>
</dbReference>
<feature type="region of interest" description="Disordered" evidence="1">
    <location>
        <begin position="190"/>
        <end position="266"/>
    </location>
</feature>
<feature type="signal peptide" evidence="2">
    <location>
        <begin position="1"/>
        <end position="20"/>
    </location>
</feature>
<feature type="compositionally biased region" description="Low complexity" evidence="1">
    <location>
        <begin position="31"/>
        <end position="48"/>
    </location>
</feature>
<dbReference type="AlphaFoldDB" id="A0A846S3J1"/>
<evidence type="ECO:0000313" key="4">
    <source>
        <dbReference type="Proteomes" id="UP000576792"/>
    </source>
</evidence>